<accession>W0E8N9</accession>
<evidence type="ECO:0000313" key="2">
    <source>
        <dbReference type="Proteomes" id="UP000005275"/>
    </source>
</evidence>
<reference evidence="1 2" key="1">
    <citation type="submission" date="2013-12" db="EMBL/GenBank/DDBJ databases">
        <authorList>
            <consortium name="DOE Joint Genome Institute"/>
            <person name="Bryant D.A."/>
            <person name="Huntemann M."/>
            <person name="Han J."/>
            <person name="Chen A."/>
            <person name="Kyrpides N."/>
            <person name="Mavromatis K."/>
            <person name="Markowitz V."/>
            <person name="Palaniappan K."/>
            <person name="Ivanova N."/>
            <person name="Schaumberg A."/>
            <person name="Pati A."/>
            <person name="Liolios K."/>
            <person name="Nordberg H.P."/>
            <person name="Cantor M.N."/>
            <person name="Hua S.X."/>
            <person name="Woyke T."/>
        </authorList>
    </citation>
    <scope>NUCLEOTIDE SEQUENCE [LARGE SCALE GENOMIC DNA]</scope>
    <source>
        <strain evidence="1 2">984</strain>
    </source>
</reference>
<evidence type="ECO:0000313" key="1">
    <source>
        <dbReference type="EMBL" id="AHF05604.1"/>
    </source>
</evidence>
<dbReference type="Proteomes" id="UP000005275">
    <property type="component" value="Chromosome"/>
</dbReference>
<organism evidence="1 2">
    <name type="scientific">Marichromatium purpuratum 984</name>
    <dbReference type="NCBI Taxonomy" id="765910"/>
    <lineage>
        <taxon>Bacteria</taxon>
        <taxon>Pseudomonadati</taxon>
        <taxon>Pseudomonadota</taxon>
        <taxon>Gammaproteobacteria</taxon>
        <taxon>Chromatiales</taxon>
        <taxon>Chromatiaceae</taxon>
        <taxon>Marichromatium</taxon>
    </lineage>
</organism>
<sequence>MYEHPKRAPTPPTSVAFLFLPLLSLPSTLVGFGQHILPELNELLSNLAHTA</sequence>
<proteinExistence type="predicted"/>
<name>W0E8N9_MARPU</name>
<dbReference type="RefSeq" id="WP_005221440.1">
    <property type="nucleotide sequence ID" value="NZ_CP007031.1"/>
</dbReference>
<dbReference type="AlphaFoldDB" id="W0E8N9"/>
<dbReference type="HOGENOM" id="CLU_3100587_0_0_6"/>
<dbReference type="EMBL" id="CP007031">
    <property type="protein sequence ID" value="AHF05604.1"/>
    <property type="molecule type" value="Genomic_DNA"/>
</dbReference>
<protein>
    <submittedName>
        <fullName evidence="1">Uncharacterized protein</fullName>
    </submittedName>
</protein>
<dbReference type="KEGG" id="mpur:MARPU_13380"/>
<keyword evidence="2" id="KW-1185">Reference proteome</keyword>
<gene>
    <name evidence="1" type="ORF">MARPU_13380</name>
</gene>